<dbReference type="InterPro" id="IPR035965">
    <property type="entry name" value="PAS-like_dom_sf"/>
</dbReference>
<dbReference type="GO" id="GO:0003824">
    <property type="term" value="F:catalytic activity"/>
    <property type="evidence" value="ECO:0007669"/>
    <property type="project" value="UniProtKB-ARBA"/>
</dbReference>
<dbReference type="NCBIfam" id="TIGR00254">
    <property type="entry name" value="GGDEF"/>
    <property type="match status" value="1"/>
</dbReference>
<dbReference type="InterPro" id="IPR013655">
    <property type="entry name" value="PAS_fold_3"/>
</dbReference>
<dbReference type="InterPro" id="IPR001638">
    <property type="entry name" value="Solute-binding_3/MltF_N"/>
</dbReference>
<dbReference type="SMART" id="SM00091">
    <property type="entry name" value="PAS"/>
    <property type="match status" value="1"/>
</dbReference>
<keyword evidence="1" id="KW-0472">Membrane</keyword>
<dbReference type="RefSeq" id="WP_043377889.1">
    <property type="nucleotide sequence ID" value="NZ_JBOK01000001.1"/>
</dbReference>
<dbReference type="SUPFAM" id="SSF55785">
    <property type="entry name" value="PYP-like sensor domain (PAS domain)"/>
    <property type="match status" value="1"/>
</dbReference>
<evidence type="ECO:0000259" key="3">
    <source>
        <dbReference type="PROSITE" id="PS50113"/>
    </source>
</evidence>
<dbReference type="SMART" id="SM00062">
    <property type="entry name" value="PBPb"/>
    <property type="match status" value="1"/>
</dbReference>
<dbReference type="InterPro" id="IPR000014">
    <property type="entry name" value="PAS"/>
</dbReference>
<reference evidence="6 7" key="1">
    <citation type="submission" date="2014-01" db="EMBL/GenBank/DDBJ databases">
        <title>Interspecies Systems Biology Uncovers Metabolites Affecting C. elegans Gene Expression and Life History Traits.</title>
        <authorList>
            <person name="Watson E."/>
            <person name="Macneil L.T."/>
            <person name="Ritter A.D."/>
            <person name="Yilmaz L.S."/>
            <person name="Rosebrock A.P."/>
            <person name="Caudy A.A."/>
            <person name="Walhout A.J."/>
        </authorList>
    </citation>
    <scope>NUCLEOTIDE SEQUENCE [LARGE SCALE GENOMIC DNA]</scope>
    <source>
        <strain evidence="6 7">DA1877</strain>
    </source>
</reference>
<dbReference type="SMART" id="SM00052">
    <property type="entry name" value="EAL"/>
    <property type="match status" value="1"/>
</dbReference>
<dbReference type="InterPro" id="IPR052155">
    <property type="entry name" value="Biofilm_reg_signaling"/>
</dbReference>
<sequence length="851" mass="96378">MALCLLGNLQARTITVVGDDNYPPYLFKDASGNTVGYIADLWALWEQQTGVRVNLVATSWGDAQQQLLNGQADVIEMIFRTPEREDAYSFSQPYERVNANIYTLDGIVGISSPRELSGFVVGVQKGDACIAKLNAAGVGGLQTYDGYRQMISDTLAKKIKIFCMDEYPADYYLYLMDADKHIRKAFSFYFEDFRRAVRKNDLATLELVERGMAAIPLEAREALEKKWKGRPVHRLSYSQLVQYGLLAIAALGGVLALWIWLLRVAVKKKTTEIQAQASQLGLERSRLQEILDATRAGTWEWNVQTGACVFNERWAQMLGYTLEEIRPWTVDTWTRLTHPDDLAPTMERLELHFARKTQYYESEMRMRHKDGHWVWVSDRGRLISRTPEGLPLVMNGTHIDITESKIANDAIWQQANYDSLTQLPNRLLLNDRLTDVLKRAERSQNKVALIFIDLDHFKEVNDTLGHPVGDQLIIQAGARIRRSVRESDTVARLGGDEFCILIADLADVTHLTELAQKVLDQLASPYTLGDEQVYSTASLGISIYPDDAGDAIEMLRHSDQAMYAAKNEGRHCFRFFTASMQESALQRMQLVRDLRQAMALNQFKDYYQPIVELATGRIHKAEALLRWRHPTHGFISPAVFIPIAEDIGAIVEIGGWIFLRAAQNAKKWLSIVGDDLAISINKSPVQFRDRSPEHLDWVRLLETLELPGKHIVAEITEGLLLRQEPFIEEKLLAFRDAGIQVAIDDFGTGYSSLSYLTKFDIDYLKIDKSFTSNLAPGNETQALCEAIIMMAHKVGLKVIAEGVETEQQRDLLKEMGCDYAQGYLYSRPIPAHEFQAMLEAHYRSLNSAVQE</sequence>
<dbReference type="STRING" id="225991.MA05_09825"/>
<dbReference type="PANTHER" id="PTHR44757:SF2">
    <property type="entry name" value="BIOFILM ARCHITECTURE MAINTENANCE PROTEIN MBAA"/>
    <property type="match status" value="1"/>
</dbReference>
<dbReference type="SUPFAM" id="SSF55073">
    <property type="entry name" value="Nucleotide cyclase"/>
    <property type="match status" value="1"/>
</dbReference>
<dbReference type="PATRIC" id="fig|1457173.3.peg.139"/>
<dbReference type="FunFam" id="3.30.70.270:FF:000001">
    <property type="entry name" value="Diguanylate cyclase domain protein"/>
    <property type="match status" value="1"/>
</dbReference>
<protein>
    <submittedName>
        <fullName evidence="6">Diguanylate cyclase</fullName>
    </submittedName>
</protein>
<dbReference type="CDD" id="cd01949">
    <property type="entry name" value="GGDEF"/>
    <property type="match status" value="1"/>
</dbReference>
<dbReference type="Pfam" id="PF00497">
    <property type="entry name" value="SBP_bac_3"/>
    <property type="match status" value="1"/>
</dbReference>
<dbReference type="Gene3D" id="3.30.70.270">
    <property type="match status" value="1"/>
</dbReference>
<evidence type="ECO:0000259" key="2">
    <source>
        <dbReference type="PROSITE" id="PS50112"/>
    </source>
</evidence>
<dbReference type="CDD" id="cd01948">
    <property type="entry name" value="EAL"/>
    <property type="match status" value="1"/>
</dbReference>
<dbReference type="InterPro" id="IPR029787">
    <property type="entry name" value="Nucleotide_cyclase"/>
</dbReference>
<dbReference type="SUPFAM" id="SSF53850">
    <property type="entry name" value="Periplasmic binding protein-like II"/>
    <property type="match status" value="1"/>
</dbReference>
<evidence type="ECO:0000259" key="5">
    <source>
        <dbReference type="PROSITE" id="PS50887"/>
    </source>
</evidence>
<dbReference type="InterPro" id="IPR001610">
    <property type="entry name" value="PAC"/>
</dbReference>
<dbReference type="SMART" id="SM00086">
    <property type="entry name" value="PAC"/>
    <property type="match status" value="1"/>
</dbReference>
<keyword evidence="1" id="KW-1133">Transmembrane helix</keyword>
<dbReference type="SMART" id="SM00267">
    <property type="entry name" value="GGDEF"/>
    <property type="match status" value="1"/>
</dbReference>
<dbReference type="Pfam" id="PF08447">
    <property type="entry name" value="PAS_3"/>
    <property type="match status" value="1"/>
</dbReference>
<dbReference type="CDD" id="cd00130">
    <property type="entry name" value="PAS"/>
    <property type="match status" value="1"/>
</dbReference>
<organism evidence="6 7">
    <name type="scientific">Comamonas aquatica DA1877</name>
    <dbReference type="NCBI Taxonomy" id="1457173"/>
    <lineage>
        <taxon>Bacteria</taxon>
        <taxon>Pseudomonadati</taxon>
        <taxon>Pseudomonadota</taxon>
        <taxon>Betaproteobacteria</taxon>
        <taxon>Burkholderiales</taxon>
        <taxon>Comamonadaceae</taxon>
        <taxon>Comamonas</taxon>
    </lineage>
</organism>
<dbReference type="AlphaFoldDB" id="A0A014MUU0"/>
<feature type="domain" description="PAC" evidence="3">
    <location>
        <begin position="360"/>
        <end position="413"/>
    </location>
</feature>
<feature type="domain" description="PAS" evidence="2">
    <location>
        <begin position="283"/>
        <end position="356"/>
    </location>
</feature>
<feature type="domain" description="GGDEF" evidence="5">
    <location>
        <begin position="445"/>
        <end position="578"/>
    </location>
</feature>
<keyword evidence="1" id="KW-0812">Transmembrane</keyword>
<dbReference type="Gene3D" id="3.40.190.10">
    <property type="entry name" value="Periplasmic binding protein-like II"/>
    <property type="match status" value="2"/>
</dbReference>
<gene>
    <name evidence="6" type="ORF">AX13_00680</name>
</gene>
<dbReference type="InterPro" id="IPR000160">
    <property type="entry name" value="GGDEF_dom"/>
</dbReference>
<dbReference type="SUPFAM" id="SSF141868">
    <property type="entry name" value="EAL domain-like"/>
    <property type="match status" value="1"/>
</dbReference>
<dbReference type="PANTHER" id="PTHR44757">
    <property type="entry name" value="DIGUANYLATE CYCLASE DGCP"/>
    <property type="match status" value="1"/>
</dbReference>
<dbReference type="InterPro" id="IPR001633">
    <property type="entry name" value="EAL_dom"/>
</dbReference>
<name>A0A014MUU0_9BURK</name>
<keyword evidence="7" id="KW-1185">Reference proteome</keyword>
<evidence type="ECO:0000259" key="4">
    <source>
        <dbReference type="PROSITE" id="PS50883"/>
    </source>
</evidence>
<dbReference type="Proteomes" id="UP000020766">
    <property type="component" value="Unassembled WGS sequence"/>
</dbReference>
<dbReference type="Pfam" id="PF00563">
    <property type="entry name" value="EAL"/>
    <property type="match status" value="1"/>
</dbReference>
<accession>A0A014MUU0</accession>
<evidence type="ECO:0000256" key="1">
    <source>
        <dbReference type="SAM" id="Phobius"/>
    </source>
</evidence>
<dbReference type="EMBL" id="JBOK01000001">
    <property type="protein sequence ID" value="EXU81804.1"/>
    <property type="molecule type" value="Genomic_DNA"/>
</dbReference>
<dbReference type="Gene3D" id="3.30.450.20">
    <property type="entry name" value="PAS domain"/>
    <property type="match status" value="1"/>
</dbReference>
<dbReference type="Gene3D" id="3.20.20.450">
    <property type="entry name" value="EAL domain"/>
    <property type="match status" value="1"/>
</dbReference>
<feature type="transmembrane region" description="Helical" evidence="1">
    <location>
        <begin position="240"/>
        <end position="261"/>
    </location>
</feature>
<dbReference type="Pfam" id="PF00990">
    <property type="entry name" value="GGDEF"/>
    <property type="match status" value="1"/>
</dbReference>
<dbReference type="PROSITE" id="PS50887">
    <property type="entry name" value="GGDEF"/>
    <property type="match status" value="1"/>
</dbReference>
<comment type="caution">
    <text evidence="6">The sequence shown here is derived from an EMBL/GenBank/DDBJ whole genome shotgun (WGS) entry which is preliminary data.</text>
</comment>
<evidence type="ECO:0000313" key="6">
    <source>
        <dbReference type="EMBL" id="EXU81804.1"/>
    </source>
</evidence>
<feature type="domain" description="EAL" evidence="4">
    <location>
        <begin position="587"/>
        <end position="842"/>
    </location>
</feature>
<proteinExistence type="predicted"/>
<evidence type="ECO:0000313" key="7">
    <source>
        <dbReference type="Proteomes" id="UP000020766"/>
    </source>
</evidence>
<dbReference type="InterPro" id="IPR000700">
    <property type="entry name" value="PAS-assoc_C"/>
</dbReference>
<dbReference type="NCBIfam" id="TIGR00229">
    <property type="entry name" value="sensory_box"/>
    <property type="match status" value="1"/>
</dbReference>
<dbReference type="PROSITE" id="PS50883">
    <property type="entry name" value="EAL"/>
    <property type="match status" value="1"/>
</dbReference>
<dbReference type="InterPro" id="IPR035919">
    <property type="entry name" value="EAL_sf"/>
</dbReference>
<dbReference type="PROSITE" id="PS50113">
    <property type="entry name" value="PAC"/>
    <property type="match status" value="1"/>
</dbReference>
<dbReference type="InterPro" id="IPR043128">
    <property type="entry name" value="Rev_trsase/Diguanyl_cyclase"/>
</dbReference>
<dbReference type="CDD" id="cd13706">
    <property type="entry name" value="PBP2_HisK_like_1"/>
    <property type="match status" value="1"/>
</dbReference>
<dbReference type="PROSITE" id="PS50112">
    <property type="entry name" value="PAS"/>
    <property type="match status" value="1"/>
</dbReference>